<proteinExistence type="predicted"/>
<sequence length="100" mass="10135">MSRRGDPLGGHTLGGAGNCATGPHGHVAVPVRSPGTATTTLSRGAGNRATGPHRPAPAPARRRAEAVRGAARNERARRHPAPKEPSASALTGRSADVSPR</sequence>
<gene>
    <name evidence="2" type="ORF">GCM10010287_06880</name>
</gene>
<evidence type="ECO:0000313" key="2">
    <source>
        <dbReference type="EMBL" id="GGT37135.1"/>
    </source>
</evidence>
<dbReference type="EMBL" id="BMTZ01000002">
    <property type="protein sequence ID" value="GGT37135.1"/>
    <property type="molecule type" value="Genomic_DNA"/>
</dbReference>
<comment type="caution">
    <text evidence="2">The sequence shown here is derived from an EMBL/GenBank/DDBJ whole genome shotgun (WGS) entry which is preliminary data.</text>
</comment>
<organism evidence="2 3">
    <name type="scientific">Streptomyces variabilis</name>
    <dbReference type="NCBI Taxonomy" id="67372"/>
    <lineage>
        <taxon>Bacteria</taxon>
        <taxon>Bacillati</taxon>
        <taxon>Actinomycetota</taxon>
        <taxon>Actinomycetes</taxon>
        <taxon>Kitasatosporales</taxon>
        <taxon>Streptomycetaceae</taxon>
        <taxon>Streptomyces</taxon>
        <taxon>Streptomyces griseoincarnatus group</taxon>
    </lineage>
</organism>
<keyword evidence="3" id="KW-1185">Reference proteome</keyword>
<dbReference type="Proteomes" id="UP000629911">
    <property type="component" value="Unassembled WGS sequence"/>
</dbReference>
<evidence type="ECO:0000256" key="1">
    <source>
        <dbReference type="SAM" id="MobiDB-lite"/>
    </source>
</evidence>
<reference evidence="3" key="1">
    <citation type="journal article" date="2019" name="Int. J. Syst. Evol. Microbiol.">
        <title>The Global Catalogue of Microorganisms (GCM) 10K type strain sequencing project: providing services to taxonomists for standard genome sequencing and annotation.</title>
        <authorList>
            <consortium name="The Broad Institute Genomics Platform"/>
            <consortium name="The Broad Institute Genome Sequencing Center for Infectious Disease"/>
            <person name="Wu L."/>
            <person name="Ma J."/>
        </authorList>
    </citation>
    <scope>NUCLEOTIDE SEQUENCE [LARGE SCALE GENOMIC DNA]</scope>
    <source>
        <strain evidence="3">JCM 4422</strain>
    </source>
</reference>
<feature type="compositionally biased region" description="Gly residues" evidence="1">
    <location>
        <begin position="7"/>
        <end position="17"/>
    </location>
</feature>
<accession>A0ABQ2TRY4</accession>
<feature type="compositionally biased region" description="Basic and acidic residues" evidence="1">
    <location>
        <begin position="62"/>
        <end position="74"/>
    </location>
</feature>
<evidence type="ECO:0000313" key="3">
    <source>
        <dbReference type="Proteomes" id="UP000629911"/>
    </source>
</evidence>
<name>A0ABQ2TRY4_9ACTN</name>
<feature type="region of interest" description="Disordered" evidence="1">
    <location>
        <begin position="1"/>
        <end position="100"/>
    </location>
</feature>
<protein>
    <submittedName>
        <fullName evidence="2">Uncharacterized protein</fullName>
    </submittedName>
</protein>